<keyword evidence="3" id="KW-1185">Reference proteome</keyword>
<feature type="compositionally biased region" description="Basic and acidic residues" evidence="1">
    <location>
        <begin position="23"/>
        <end position="50"/>
    </location>
</feature>
<dbReference type="Proteomes" id="UP000266673">
    <property type="component" value="Unassembled WGS sequence"/>
</dbReference>
<gene>
    <name evidence="2" type="ORF">C2G38_2045890</name>
</gene>
<protein>
    <submittedName>
        <fullName evidence="2">Uncharacterized protein</fullName>
    </submittedName>
</protein>
<comment type="caution">
    <text evidence="2">The sequence shown here is derived from an EMBL/GenBank/DDBJ whole genome shotgun (WGS) entry which is preliminary data.</text>
</comment>
<feature type="compositionally biased region" description="Basic residues" evidence="1">
    <location>
        <begin position="1"/>
        <end position="13"/>
    </location>
</feature>
<evidence type="ECO:0000313" key="3">
    <source>
        <dbReference type="Proteomes" id="UP000266673"/>
    </source>
</evidence>
<sequence length="105" mass="12091">MIKLHRKTTKKNHPKDLNLPTKRPTEITHRVYPPKNDEEKPPKDDKETKTYHLKTTNYPLKNDEKLPKDLKTHLKTAPTTTPGALCVGSEILDQIRQNALEAWSA</sequence>
<dbReference type="AlphaFoldDB" id="A0A397UEH7"/>
<name>A0A397UEH7_9GLOM</name>
<evidence type="ECO:0000313" key="2">
    <source>
        <dbReference type="EMBL" id="RIB07568.1"/>
    </source>
</evidence>
<reference evidence="2 3" key="1">
    <citation type="submission" date="2018-06" db="EMBL/GenBank/DDBJ databases">
        <title>Comparative genomics reveals the genomic features of Rhizophagus irregularis, R. cerebriforme, R. diaphanum and Gigaspora rosea, and their symbiotic lifestyle signature.</title>
        <authorList>
            <person name="Morin E."/>
            <person name="San Clemente H."/>
            <person name="Chen E.C.H."/>
            <person name="De La Providencia I."/>
            <person name="Hainaut M."/>
            <person name="Kuo A."/>
            <person name="Kohler A."/>
            <person name="Murat C."/>
            <person name="Tang N."/>
            <person name="Roy S."/>
            <person name="Loubradou J."/>
            <person name="Henrissat B."/>
            <person name="Grigoriev I.V."/>
            <person name="Corradi N."/>
            <person name="Roux C."/>
            <person name="Martin F.M."/>
        </authorList>
    </citation>
    <scope>NUCLEOTIDE SEQUENCE [LARGE SCALE GENOMIC DNA]</scope>
    <source>
        <strain evidence="2 3">DAOM 194757</strain>
    </source>
</reference>
<dbReference type="EMBL" id="QKWP01001634">
    <property type="protein sequence ID" value="RIB07568.1"/>
    <property type="molecule type" value="Genomic_DNA"/>
</dbReference>
<organism evidence="2 3">
    <name type="scientific">Gigaspora rosea</name>
    <dbReference type="NCBI Taxonomy" id="44941"/>
    <lineage>
        <taxon>Eukaryota</taxon>
        <taxon>Fungi</taxon>
        <taxon>Fungi incertae sedis</taxon>
        <taxon>Mucoromycota</taxon>
        <taxon>Glomeromycotina</taxon>
        <taxon>Glomeromycetes</taxon>
        <taxon>Diversisporales</taxon>
        <taxon>Gigasporaceae</taxon>
        <taxon>Gigaspora</taxon>
    </lineage>
</organism>
<feature type="region of interest" description="Disordered" evidence="1">
    <location>
        <begin position="1"/>
        <end position="52"/>
    </location>
</feature>
<proteinExistence type="predicted"/>
<evidence type="ECO:0000256" key="1">
    <source>
        <dbReference type="SAM" id="MobiDB-lite"/>
    </source>
</evidence>
<accession>A0A397UEH7</accession>